<dbReference type="EMBL" id="BQNB010018203">
    <property type="protein sequence ID" value="GJT71857.1"/>
    <property type="molecule type" value="Genomic_DNA"/>
</dbReference>
<evidence type="ECO:0008006" key="3">
    <source>
        <dbReference type="Google" id="ProtNLM"/>
    </source>
</evidence>
<protein>
    <recommendedName>
        <fullName evidence="3">Retrovirus-related Pol polyprotein from transposon TNT 1-94</fullName>
    </recommendedName>
</protein>
<keyword evidence="2" id="KW-1185">Reference proteome</keyword>
<dbReference type="Pfam" id="PF14223">
    <property type="entry name" value="Retrotran_gag_2"/>
    <property type="match status" value="1"/>
</dbReference>
<reference evidence="1" key="2">
    <citation type="submission" date="2022-01" db="EMBL/GenBank/DDBJ databases">
        <authorList>
            <person name="Yamashiro T."/>
            <person name="Shiraishi A."/>
            <person name="Satake H."/>
            <person name="Nakayama K."/>
        </authorList>
    </citation>
    <scope>NUCLEOTIDE SEQUENCE</scope>
</reference>
<reference evidence="1" key="1">
    <citation type="journal article" date="2022" name="Int. J. Mol. Sci.">
        <title>Draft Genome of Tanacetum Coccineum: Genomic Comparison of Closely Related Tanacetum-Family Plants.</title>
        <authorList>
            <person name="Yamashiro T."/>
            <person name="Shiraishi A."/>
            <person name="Nakayama K."/>
            <person name="Satake H."/>
        </authorList>
    </citation>
    <scope>NUCLEOTIDE SEQUENCE</scope>
</reference>
<name>A0ABQ5GAF5_9ASTR</name>
<sequence>MGRMTSGLWQVRMKALLEQQGLAAALDELPTATIVAYDNVIQLKAYSLLILCFGDQLISDLAAIDIAISDEDQALLLLTSLPSSYDNFVETLLYGRDTLKLEDVLATLNSRELQKMTEAKGDGG</sequence>
<evidence type="ECO:0000313" key="1">
    <source>
        <dbReference type="EMBL" id="GJT71857.1"/>
    </source>
</evidence>
<evidence type="ECO:0000313" key="2">
    <source>
        <dbReference type="Proteomes" id="UP001151760"/>
    </source>
</evidence>
<dbReference type="Proteomes" id="UP001151760">
    <property type="component" value="Unassembled WGS sequence"/>
</dbReference>
<comment type="caution">
    <text evidence="1">The sequence shown here is derived from an EMBL/GenBank/DDBJ whole genome shotgun (WGS) entry which is preliminary data.</text>
</comment>
<organism evidence="1 2">
    <name type="scientific">Tanacetum coccineum</name>
    <dbReference type="NCBI Taxonomy" id="301880"/>
    <lineage>
        <taxon>Eukaryota</taxon>
        <taxon>Viridiplantae</taxon>
        <taxon>Streptophyta</taxon>
        <taxon>Embryophyta</taxon>
        <taxon>Tracheophyta</taxon>
        <taxon>Spermatophyta</taxon>
        <taxon>Magnoliopsida</taxon>
        <taxon>eudicotyledons</taxon>
        <taxon>Gunneridae</taxon>
        <taxon>Pentapetalae</taxon>
        <taxon>asterids</taxon>
        <taxon>campanulids</taxon>
        <taxon>Asterales</taxon>
        <taxon>Asteraceae</taxon>
        <taxon>Asteroideae</taxon>
        <taxon>Anthemideae</taxon>
        <taxon>Anthemidinae</taxon>
        <taxon>Tanacetum</taxon>
    </lineage>
</organism>
<proteinExistence type="predicted"/>
<accession>A0ABQ5GAF5</accession>
<gene>
    <name evidence="1" type="ORF">Tco_1031143</name>
</gene>